<dbReference type="EMBL" id="MNCJ02000327">
    <property type="protein sequence ID" value="KAF5776544.1"/>
    <property type="molecule type" value="Genomic_DNA"/>
</dbReference>
<dbReference type="AlphaFoldDB" id="A0A9K3HEU3"/>
<gene>
    <name evidence="2" type="ORF">HanXRQr2_Chr12g0525411</name>
</gene>
<protein>
    <submittedName>
        <fullName evidence="2">Uncharacterized protein</fullName>
    </submittedName>
</protein>
<sequence>MSSTPTSAHHFIHPIHHCQQCPSPPLQIQPLNPYPSQYPHTNHKKNPRLNQNCKRNMKKPRIRL</sequence>
<organism evidence="2 3">
    <name type="scientific">Helianthus annuus</name>
    <name type="common">Common sunflower</name>
    <dbReference type="NCBI Taxonomy" id="4232"/>
    <lineage>
        <taxon>Eukaryota</taxon>
        <taxon>Viridiplantae</taxon>
        <taxon>Streptophyta</taxon>
        <taxon>Embryophyta</taxon>
        <taxon>Tracheophyta</taxon>
        <taxon>Spermatophyta</taxon>
        <taxon>Magnoliopsida</taxon>
        <taxon>eudicotyledons</taxon>
        <taxon>Gunneridae</taxon>
        <taxon>Pentapetalae</taxon>
        <taxon>asterids</taxon>
        <taxon>campanulids</taxon>
        <taxon>Asterales</taxon>
        <taxon>Asteraceae</taxon>
        <taxon>Asteroideae</taxon>
        <taxon>Heliantheae alliance</taxon>
        <taxon>Heliantheae</taxon>
        <taxon>Helianthus</taxon>
    </lineage>
</organism>
<comment type="caution">
    <text evidence="2">The sequence shown here is derived from an EMBL/GenBank/DDBJ whole genome shotgun (WGS) entry which is preliminary data.</text>
</comment>
<feature type="compositionally biased region" description="Basic residues" evidence="1">
    <location>
        <begin position="55"/>
        <end position="64"/>
    </location>
</feature>
<proteinExistence type="predicted"/>
<feature type="region of interest" description="Disordered" evidence="1">
    <location>
        <begin position="23"/>
        <end position="64"/>
    </location>
</feature>
<dbReference type="Proteomes" id="UP000215914">
    <property type="component" value="Unassembled WGS sequence"/>
</dbReference>
<keyword evidence="3" id="KW-1185">Reference proteome</keyword>
<name>A0A9K3HEU3_HELAN</name>
<accession>A0A9K3HEU3</accession>
<dbReference type="Gramene" id="mRNA:HanXRQr2_Chr12g0525411">
    <property type="protein sequence ID" value="CDS:HanXRQr2_Chr12g0525411.1"/>
    <property type="gene ID" value="HanXRQr2_Chr12g0525411"/>
</dbReference>
<evidence type="ECO:0000256" key="1">
    <source>
        <dbReference type="SAM" id="MobiDB-lite"/>
    </source>
</evidence>
<reference evidence="2" key="2">
    <citation type="submission" date="2020-06" db="EMBL/GenBank/DDBJ databases">
        <title>Helianthus annuus Genome sequencing and assembly Release 2.</title>
        <authorList>
            <person name="Gouzy J."/>
            <person name="Langlade N."/>
            <person name="Munos S."/>
        </authorList>
    </citation>
    <scope>NUCLEOTIDE SEQUENCE</scope>
    <source>
        <tissue evidence="2">Leaves</tissue>
    </source>
</reference>
<reference evidence="2" key="1">
    <citation type="journal article" date="2017" name="Nature">
        <title>The sunflower genome provides insights into oil metabolism, flowering and Asterid evolution.</title>
        <authorList>
            <person name="Badouin H."/>
            <person name="Gouzy J."/>
            <person name="Grassa C.J."/>
            <person name="Murat F."/>
            <person name="Staton S.E."/>
            <person name="Cottret L."/>
            <person name="Lelandais-Briere C."/>
            <person name="Owens G.L."/>
            <person name="Carrere S."/>
            <person name="Mayjonade B."/>
            <person name="Legrand L."/>
            <person name="Gill N."/>
            <person name="Kane N.C."/>
            <person name="Bowers J.E."/>
            <person name="Hubner S."/>
            <person name="Bellec A."/>
            <person name="Berard A."/>
            <person name="Berges H."/>
            <person name="Blanchet N."/>
            <person name="Boniface M.C."/>
            <person name="Brunel D."/>
            <person name="Catrice O."/>
            <person name="Chaidir N."/>
            <person name="Claudel C."/>
            <person name="Donnadieu C."/>
            <person name="Faraut T."/>
            <person name="Fievet G."/>
            <person name="Helmstetter N."/>
            <person name="King M."/>
            <person name="Knapp S.J."/>
            <person name="Lai Z."/>
            <person name="Le Paslier M.C."/>
            <person name="Lippi Y."/>
            <person name="Lorenzon L."/>
            <person name="Mandel J.R."/>
            <person name="Marage G."/>
            <person name="Marchand G."/>
            <person name="Marquand E."/>
            <person name="Bret-Mestries E."/>
            <person name="Morien E."/>
            <person name="Nambeesan S."/>
            <person name="Nguyen T."/>
            <person name="Pegot-Espagnet P."/>
            <person name="Pouilly N."/>
            <person name="Raftis F."/>
            <person name="Sallet E."/>
            <person name="Schiex T."/>
            <person name="Thomas J."/>
            <person name="Vandecasteele C."/>
            <person name="Vares D."/>
            <person name="Vear F."/>
            <person name="Vautrin S."/>
            <person name="Crespi M."/>
            <person name="Mangin B."/>
            <person name="Burke J.M."/>
            <person name="Salse J."/>
            <person name="Munos S."/>
            <person name="Vincourt P."/>
            <person name="Rieseberg L.H."/>
            <person name="Langlade N.B."/>
        </authorList>
    </citation>
    <scope>NUCLEOTIDE SEQUENCE</scope>
    <source>
        <tissue evidence="2">Leaves</tissue>
    </source>
</reference>
<evidence type="ECO:0000313" key="2">
    <source>
        <dbReference type="EMBL" id="KAF5776544.1"/>
    </source>
</evidence>
<evidence type="ECO:0000313" key="3">
    <source>
        <dbReference type="Proteomes" id="UP000215914"/>
    </source>
</evidence>